<dbReference type="InterPro" id="IPR015879">
    <property type="entry name" value="Ring_hydroxy_dOase_asu_C_dom"/>
</dbReference>
<evidence type="ECO:0000256" key="4">
    <source>
        <dbReference type="ARBA" id="ARBA00023002"/>
    </source>
</evidence>
<feature type="domain" description="Rieske" evidence="7">
    <location>
        <begin position="48"/>
        <end position="155"/>
    </location>
</feature>
<dbReference type="PROSITE" id="PS51296">
    <property type="entry name" value="RIESKE"/>
    <property type="match status" value="1"/>
</dbReference>
<evidence type="ECO:0000256" key="3">
    <source>
        <dbReference type="ARBA" id="ARBA00022723"/>
    </source>
</evidence>
<dbReference type="InterPro" id="IPR036922">
    <property type="entry name" value="Rieske_2Fe-2S_sf"/>
</dbReference>
<dbReference type="Gene3D" id="3.90.380.10">
    <property type="entry name" value="Naphthalene 1,2-dioxygenase Alpha Subunit, Chain A, domain 1"/>
    <property type="match status" value="1"/>
</dbReference>
<dbReference type="CDD" id="cd08882">
    <property type="entry name" value="RHO_alpha_C_MupW-like"/>
    <property type="match status" value="1"/>
</dbReference>
<dbReference type="SUPFAM" id="SSF50022">
    <property type="entry name" value="ISP domain"/>
    <property type="match status" value="1"/>
</dbReference>
<dbReference type="GO" id="GO:0051213">
    <property type="term" value="F:dioxygenase activity"/>
    <property type="evidence" value="ECO:0007669"/>
    <property type="project" value="UniProtKB-KW"/>
</dbReference>
<protein>
    <submittedName>
        <fullName evidence="8">Aromatic ring-hydroxylating dioxygenase subunit alpha</fullName>
    </submittedName>
</protein>
<keyword evidence="3" id="KW-0479">Metal-binding</keyword>
<keyword evidence="2" id="KW-0001">2Fe-2S</keyword>
<comment type="cofactor">
    <cofactor evidence="1">
        <name>Fe cation</name>
        <dbReference type="ChEBI" id="CHEBI:24875"/>
    </cofactor>
</comment>
<dbReference type="Pfam" id="PF00848">
    <property type="entry name" value="Ring_hydroxyl_A"/>
    <property type="match status" value="1"/>
</dbReference>
<dbReference type="InterPro" id="IPR017941">
    <property type="entry name" value="Rieske_2Fe-2S"/>
</dbReference>
<evidence type="ECO:0000313" key="8">
    <source>
        <dbReference type="EMBL" id="MBY8337705.1"/>
    </source>
</evidence>
<keyword evidence="8" id="KW-0223">Dioxygenase</keyword>
<organism evidence="8 9">
    <name type="scientific">Alteriqipengyuania abyssalis</name>
    <dbReference type="NCBI Taxonomy" id="2860200"/>
    <lineage>
        <taxon>Bacteria</taxon>
        <taxon>Pseudomonadati</taxon>
        <taxon>Pseudomonadota</taxon>
        <taxon>Alphaproteobacteria</taxon>
        <taxon>Sphingomonadales</taxon>
        <taxon>Erythrobacteraceae</taxon>
        <taxon>Alteriqipengyuania</taxon>
    </lineage>
</organism>
<keyword evidence="4" id="KW-0560">Oxidoreductase</keyword>
<dbReference type="InterPro" id="IPR001663">
    <property type="entry name" value="Rng_hydr_dOase-A"/>
</dbReference>
<dbReference type="SUPFAM" id="SSF55961">
    <property type="entry name" value="Bet v1-like"/>
    <property type="match status" value="1"/>
</dbReference>
<dbReference type="EMBL" id="JAHWXP010000003">
    <property type="protein sequence ID" value="MBY8337705.1"/>
    <property type="molecule type" value="Genomic_DNA"/>
</dbReference>
<sequence>MNIEKGISRYSEGFDQEVRGDTITADRYTSKEWLEKEFANLWPKVWHLGAVTAELEEEGDIVRHNFANESVIMVKQADGSIRAFYNACPHRGNRLVLGDVAAVDRIVCSYHGWQFDPAGTLVEVQDADDFPGGNPCGKVHLTELRCETWGPFVFWCMDDDVPPLLEWLSPYPERLEGYGLENWVRVLNISADAEFNWKIIRDNFNESYHLPTIHPELATFINDGLPDTVFEMYDSGHNAMWMKGHQATTRQHFEAVPTPLDEIARQWDVDPDEYEGRPAEIREAIIEAKRRLGPGRGFTNYHQMSDQQLVDYFHCTMFPNLTLTMSPEQCQILRTEPHPTDPAKCVFQHWCLYPPVEGMETVVTPVGELPLRHDAEARHSVYGDGQSLGFVADQDLSIGTTQQQGLNSRGFKGCILTHQEKRIQRFHELLNDIVLGGPTEPQQHFGGMDKAK</sequence>
<evidence type="ECO:0000256" key="2">
    <source>
        <dbReference type="ARBA" id="ARBA00022714"/>
    </source>
</evidence>
<evidence type="ECO:0000256" key="1">
    <source>
        <dbReference type="ARBA" id="ARBA00001962"/>
    </source>
</evidence>
<evidence type="ECO:0000313" key="9">
    <source>
        <dbReference type="Proteomes" id="UP000759298"/>
    </source>
</evidence>
<keyword evidence="6" id="KW-0411">Iron-sulfur</keyword>
<dbReference type="PANTHER" id="PTHR43756">
    <property type="entry name" value="CHOLINE MONOOXYGENASE, CHLOROPLASTIC"/>
    <property type="match status" value="1"/>
</dbReference>
<dbReference type="CDD" id="cd03469">
    <property type="entry name" value="Rieske_RO_Alpha_N"/>
    <property type="match status" value="1"/>
</dbReference>
<dbReference type="Proteomes" id="UP000759298">
    <property type="component" value="Unassembled WGS sequence"/>
</dbReference>
<reference evidence="8 9" key="1">
    <citation type="submission" date="2021-07" db="EMBL/GenBank/DDBJ databases">
        <title>Alteriqipengyuania abyssalis NZ-12B nov, sp.nov isolated from deep sea sponge in pacific ocean.</title>
        <authorList>
            <person name="Tareen S."/>
            <person name="Wink J."/>
        </authorList>
    </citation>
    <scope>NUCLEOTIDE SEQUENCE [LARGE SCALE GENOMIC DNA]</scope>
    <source>
        <strain evidence="8 9">NZ-12B</strain>
    </source>
</reference>
<evidence type="ECO:0000259" key="7">
    <source>
        <dbReference type="PROSITE" id="PS51296"/>
    </source>
</evidence>
<dbReference type="PRINTS" id="PR00090">
    <property type="entry name" value="RNGDIOXGNASE"/>
</dbReference>
<comment type="caution">
    <text evidence="8">The sequence shown here is derived from an EMBL/GenBank/DDBJ whole genome shotgun (WGS) entry which is preliminary data.</text>
</comment>
<dbReference type="Gene3D" id="2.102.10.10">
    <property type="entry name" value="Rieske [2Fe-2S] iron-sulphur domain"/>
    <property type="match status" value="1"/>
</dbReference>
<keyword evidence="5" id="KW-0408">Iron</keyword>
<dbReference type="Pfam" id="PF00355">
    <property type="entry name" value="Rieske"/>
    <property type="match status" value="1"/>
</dbReference>
<accession>A0ABS7PHJ7</accession>
<evidence type="ECO:0000256" key="6">
    <source>
        <dbReference type="ARBA" id="ARBA00023014"/>
    </source>
</evidence>
<dbReference type="PANTHER" id="PTHR43756:SF5">
    <property type="entry name" value="CHOLINE MONOOXYGENASE, CHLOROPLASTIC"/>
    <property type="match status" value="1"/>
</dbReference>
<name>A0ABS7PHJ7_9SPHN</name>
<evidence type="ECO:0000256" key="5">
    <source>
        <dbReference type="ARBA" id="ARBA00023004"/>
    </source>
</evidence>
<dbReference type="RefSeq" id="WP_010235087.1">
    <property type="nucleotide sequence ID" value="NZ_JAHWXP010000003.1"/>
</dbReference>
<gene>
    <name evidence="8" type="ORF">KYN89_11695</name>
</gene>
<proteinExistence type="predicted"/>
<keyword evidence="9" id="KW-1185">Reference proteome</keyword>